<sequence length="354" mass="39771">MAEDLPRRSRTTIHSICEDLLDLILLHIPSVVGIVRAAATCKLWRRVIGAGAGDAFLRRFRRLHGPQIIGHYYYAYDGCIPSFVPLPAPPPGQPAAIGGIGDLVSFDFFPNSYPLKQSRLTDSRGGLLAFVRNDWTVLVWCPWTRQHREAWLKIPWGSYTHCLAAFLLDGGDETGAFTMSNFRFLYVHLIRHRLYHGSKTVEAWVFSARDDDQWLQLGAMAVGDMIPDADIDDSPPFVFVGRAGGSLCWSTKGSNAVLHLDESTGEFSNFTLPGEAAGIDRNMWYYNRRNLRVVGGDASAVYLVRIAGDDLEVLRYARRSGRACVVERRIRVPQNYASIDDENQRQWYSIAGDF</sequence>
<accession>A0ABC8VID3</accession>
<dbReference type="PANTHER" id="PTHR33207">
    <property type="entry name" value="F-BOX DOMAIN CONTAINING PROTEIN-RELATED"/>
    <property type="match status" value="1"/>
</dbReference>
<dbReference type="EMBL" id="OZ075120">
    <property type="protein sequence ID" value="CAL4891399.1"/>
    <property type="molecule type" value="Genomic_DNA"/>
</dbReference>
<organism evidence="1 2">
    <name type="scientific">Urochloa decumbens</name>
    <dbReference type="NCBI Taxonomy" id="240449"/>
    <lineage>
        <taxon>Eukaryota</taxon>
        <taxon>Viridiplantae</taxon>
        <taxon>Streptophyta</taxon>
        <taxon>Embryophyta</taxon>
        <taxon>Tracheophyta</taxon>
        <taxon>Spermatophyta</taxon>
        <taxon>Magnoliopsida</taxon>
        <taxon>Liliopsida</taxon>
        <taxon>Poales</taxon>
        <taxon>Poaceae</taxon>
        <taxon>PACMAD clade</taxon>
        <taxon>Panicoideae</taxon>
        <taxon>Panicodae</taxon>
        <taxon>Paniceae</taxon>
        <taxon>Melinidinae</taxon>
        <taxon>Urochloa</taxon>
    </lineage>
</organism>
<evidence type="ECO:0000313" key="1">
    <source>
        <dbReference type="EMBL" id="CAL4891399.1"/>
    </source>
</evidence>
<dbReference type="InterPro" id="IPR036047">
    <property type="entry name" value="F-box-like_dom_sf"/>
</dbReference>
<proteinExistence type="predicted"/>
<protein>
    <recommendedName>
        <fullName evidence="3">F-box domain-containing protein</fullName>
    </recommendedName>
</protein>
<evidence type="ECO:0008006" key="3">
    <source>
        <dbReference type="Google" id="ProtNLM"/>
    </source>
</evidence>
<reference evidence="1" key="1">
    <citation type="submission" date="2024-10" db="EMBL/GenBank/DDBJ databases">
        <authorList>
            <person name="Ryan C."/>
        </authorList>
    </citation>
    <scope>NUCLEOTIDE SEQUENCE [LARGE SCALE GENOMIC DNA]</scope>
</reference>
<evidence type="ECO:0000313" key="2">
    <source>
        <dbReference type="Proteomes" id="UP001497457"/>
    </source>
</evidence>
<dbReference type="SUPFAM" id="SSF81383">
    <property type="entry name" value="F-box domain"/>
    <property type="match status" value="1"/>
</dbReference>
<gene>
    <name evidence="1" type="ORF">URODEC1_LOCUS3775</name>
</gene>
<dbReference type="Proteomes" id="UP001497457">
    <property type="component" value="Chromosome 10rd"/>
</dbReference>
<keyword evidence="2" id="KW-1185">Reference proteome</keyword>
<dbReference type="AlphaFoldDB" id="A0ABC8VID3"/>
<name>A0ABC8VID3_9POAL</name>